<protein>
    <submittedName>
        <fullName evidence="2">Uncharacterized protein</fullName>
    </submittedName>
</protein>
<gene>
    <name evidence="2" type="ORF">Tcan_14540</name>
</gene>
<dbReference type="EMBL" id="JPKZ01003140">
    <property type="protein sequence ID" value="KHN73208.1"/>
    <property type="molecule type" value="Genomic_DNA"/>
</dbReference>
<keyword evidence="3" id="KW-1185">Reference proteome</keyword>
<comment type="caution">
    <text evidence="2">The sequence shown here is derived from an EMBL/GenBank/DDBJ whole genome shotgun (WGS) entry which is preliminary data.</text>
</comment>
<evidence type="ECO:0000313" key="3">
    <source>
        <dbReference type="Proteomes" id="UP000031036"/>
    </source>
</evidence>
<name>A0A0B2UUY9_TOXCA</name>
<dbReference type="AlphaFoldDB" id="A0A0B2UUY9"/>
<proteinExistence type="predicted"/>
<reference evidence="2 3" key="1">
    <citation type="submission" date="2014-11" db="EMBL/GenBank/DDBJ databases">
        <title>Genetic blueprint of the zoonotic pathogen Toxocara canis.</title>
        <authorList>
            <person name="Zhu X.-Q."/>
            <person name="Korhonen P.K."/>
            <person name="Cai H."/>
            <person name="Young N.D."/>
            <person name="Nejsum P."/>
            <person name="von Samson-Himmelstjerna G."/>
            <person name="Boag P.R."/>
            <person name="Tan P."/>
            <person name="Li Q."/>
            <person name="Min J."/>
            <person name="Yang Y."/>
            <person name="Wang X."/>
            <person name="Fang X."/>
            <person name="Hall R.S."/>
            <person name="Hofmann A."/>
            <person name="Sternberg P.W."/>
            <person name="Jex A.R."/>
            <person name="Gasser R.B."/>
        </authorList>
    </citation>
    <scope>NUCLEOTIDE SEQUENCE [LARGE SCALE GENOMIC DNA]</scope>
    <source>
        <strain evidence="2">PN_DK_2014</strain>
    </source>
</reference>
<feature type="region of interest" description="Disordered" evidence="1">
    <location>
        <begin position="19"/>
        <end position="44"/>
    </location>
</feature>
<evidence type="ECO:0000313" key="2">
    <source>
        <dbReference type="EMBL" id="KHN73208.1"/>
    </source>
</evidence>
<evidence type="ECO:0000256" key="1">
    <source>
        <dbReference type="SAM" id="MobiDB-lite"/>
    </source>
</evidence>
<dbReference type="Proteomes" id="UP000031036">
    <property type="component" value="Unassembled WGS sequence"/>
</dbReference>
<organism evidence="2 3">
    <name type="scientific">Toxocara canis</name>
    <name type="common">Canine roundworm</name>
    <dbReference type="NCBI Taxonomy" id="6265"/>
    <lineage>
        <taxon>Eukaryota</taxon>
        <taxon>Metazoa</taxon>
        <taxon>Ecdysozoa</taxon>
        <taxon>Nematoda</taxon>
        <taxon>Chromadorea</taxon>
        <taxon>Rhabditida</taxon>
        <taxon>Spirurina</taxon>
        <taxon>Ascaridomorpha</taxon>
        <taxon>Ascaridoidea</taxon>
        <taxon>Toxocaridae</taxon>
        <taxon>Toxocara</taxon>
    </lineage>
</organism>
<accession>A0A0B2UUY9</accession>
<sequence length="72" mass="7710">MGHLCENINLPQITSLSKFADSSQRKRSSRSGGATAIGAQRKKSSCRPRMWIAAEVTNYVVANSKVAATSAL</sequence>